<organism evidence="5 6">
    <name type="scientific">Artemia franciscana</name>
    <name type="common">Brine shrimp</name>
    <name type="synonym">Artemia sanfranciscana</name>
    <dbReference type="NCBI Taxonomy" id="6661"/>
    <lineage>
        <taxon>Eukaryota</taxon>
        <taxon>Metazoa</taxon>
        <taxon>Ecdysozoa</taxon>
        <taxon>Arthropoda</taxon>
        <taxon>Crustacea</taxon>
        <taxon>Branchiopoda</taxon>
        <taxon>Anostraca</taxon>
        <taxon>Artemiidae</taxon>
        <taxon>Artemia</taxon>
    </lineage>
</organism>
<dbReference type="PROSITE" id="PS50157">
    <property type="entry name" value="ZINC_FINGER_C2H2_2"/>
    <property type="match status" value="1"/>
</dbReference>
<keyword evidence="1" id="KW-0479">Metal-binding</keyword>
<evidence type="ECO:0000256" key="1">
    <source>
        <dbReference type="PROSITE-ProRule" id="PRU00042"/>
    </source>
</evidence>
<feature type="transmembrane region" description="Helical" evidence="3">
    <location>
        <begin position="332"/>
        <end position="354"/>
    </location>
</feature>
<dbReference type="EMBL" id="JAVRJZ010000003">
    <property type="protein sequence ID" value="KAK2725178.1"/>
    <property type="molecule type" value="Genomic_DNA"/>
</dbReference>
<evidence type="ECO:0000259" key="4">
    <source>
        <dbReference type="PROSITE" id="PS50157"/>
    </source>
</evidence>
<keyword evidence="3" id="KW-0812">Transmembrane</keyword>
<feature type="region of interest" description="Disordered" evidence="2">
    <location>
        <begin position="380"/>
        <end position="451"/>
    </location>
</feature>
<keyword evidence="1" id="KW-0862">Zinc</keyword>
<evidence type="ECO:0000256" key="2">
    <source>
        <dbReference type="SAM" id="MobiDB-lite"/>
    </source>
</evidence>
<dbReference type="AlphaFoldDB" id="A0AA88IBU4"/>
<dbReference type="PANTHER" id="PTHR21385:SF0">
    <property type="entry name" value="RE51073P"/>
    <property type="match status" value="1"/>
</dbReference>
<keyword evidence="6" id="KW-1185">Reference proteome</keyword>
<name>A0AA88IBU4_ARTSF</name>
<proteinExistence type="predicted"/>
<dbReference type="PANTHER" id="PTHR21385">
    <property type="entry name" value="ZINC FINGER PROTEIN-RELATED"/>
    <property type="match status" value="1"/>
</dbReference>
<keyword evidence="1" id="KW-0863">Zinc-finger</keyword>
<evidence type="ECO:0000256" key="3">
    <source>
        <dbReference type="SAM" id="Phobius"/>
    </source>
</evidence>
<gene>
    <name evidence="5" type="ORF">QYM36_001581</name>
</gene>
<keyword evidence="3" id="KW-0472">Membrane</keyword>
<feature type="domain" description="C2H2-type" evidence="4">
    <location>
        <begin position="97"/>
        <end position="120"/>
    </location>
</feature>
<sequence>MCKLVHSMWSRQISARILVFWVTMILSISLPSRIYQIEKVQCSRESSFLVRKFLRNKWYPILERYGAKLPLECPLHPQREIFWKQEAGKGRHRSNQWTCLFCGKSFQSEKFIDTHMEKRHEDCLYLSEDAVCLADFCDVFRCEVLEALRQRDLRNPMPEFTTDIDIWKDQDILKSALQKTASRDLILYQKPKKDEQKGRYNSCSKMKQDQQSVFMVTRDKYPQKQDCLQSSLFADCRSCSEHTNQNGTELPVEDEIWIAYRKQKALCNEEKMQKVKQKCEDMVGLCTANLLASMSTKDFKDLYAELRRSLCDFLSCSRYWEDIMGGDRKFPWIAAGLLVILLSFGVCIAYYIVWGITEEEAPVRIVPAIKKEIITENLQTERKGRSRSQGCSKSICNEEHPKEGNSTLPRKIRHHREDVSGDREDELSAADDYRRRSMTDNSQLGRHKTVS</sequence>
<dbReference type="PROSITE" id="PS00028">
    <property type="entry name" value="ZINC_FINGER_C2H2_1"/>
    <property type="match status" value="1"/>
</dbReference>
<evidence type="ECO:0000313" key="5">
    <source>
        <dbReference type="EMBL" id="KAK2725178.1"/>
    </source>
</evidence>
<dbReference type="GO" id="GO:0008270">
    <property type="term" value="F:zinc ion binding"/>
    <property type="evidence" value="ECO:0007669"/>
    <property type="project" value="UniProtKB-KW"/>
</dbReference>
<dbReference type="Proteomes" id="UP001187531">
    <property type="component" value="Unassembled WGS sequence"/>
</dbReference>
<keyword evidence="3" id="KW-1133">Transmembrane helix</keyword>
<protein>
    <recommendedName>
        <fullName evidence="4">C2H2-type domain-containing protein</fullName>
    </recommendedName>
</protein>
<comment type="caution">
    <text evidence="5">The sequence shown here is derived from an EMBL/GenBank/DDBJ whole genome shotgun (WGS) entry which is preliminary data.</text>
</comment>
<accession>A0AA88IBU4</accession>
<reference evidence="5" key="1">
    <citation type="submission" date="2023-07" db="EMBL/GenBank/DDBJ databases">
        <title>Chromosome-level genome assembly of Artemia franciscana.</title>
        <authorList>
            <person name="Jo E."/>
        </authorList>
    </citation>
    <scope>NUCLEOTIDE SEQUENCE</scope>
    <source>
        <tissue evidence="5">Whole body</tissue>
    </source>
</reference>
<dbReference type="InterPro" id="IPR013087">
    <property type="entry name" value="Znf_C2H2_type"/>
</dbReference>
<evidence type="ECO:0000313" key="6">
    <source>
        <dbReference type="Proteomes" id="UP001187531"/>
    </source>
</evidence>